<dbReference type="InterPro" id="IPR027417">
    <property type="entry name" value="P-loop_NTPase"/>
</dbReference>
<accession>A0A830DD23</accession>
<evidence type="ECO:0000256" key="5">
    <source>
        <dbReference type="ARBA" id="ARBA00022821"/>
    </source>
</evidence>
<dbReference type="GO" id="GO:0005524">
    <property type="term" value="F:ATP binding"/>
    <property type="evidence" value="ECO:0007669"/>
    <property type="project" value="UniProtKB-KW"/>
</dbReference>
<dbReference type="Gene3D" id="3.80.10.10">
    <property type="entry name" value="Ribonuclease Inhibitor"/>
    <property type="match status" value="1"/>
</dbReference>
<gene>
    <name evidence="11" type="ORF">PHJA_002786500</name>
</gene>
<reference evidence="11" key="1">
    <citation type="submission" date="2020-07" db="EMBL/GenBank/DDBJ databases">
        <title>Ethylene signaling mediates host invasion by parasitic plants.</title>
        <authorList>
            <person name="Yoshida S."/>
        </authorList>
    </citation>
    <scope>NUCLEOTIDE SEQUENCE</scope>
    <source>
        <strain evidence="11">Okayama</strain>
    </source>
</reference>
<dbReference type="InterPro" id="IPR038005">
    <property type="entry name" value="RX-like_CC"/>
</dbReference>
<evidence type="ECO:0000256" key="4">
    <source>
        <dbReference type="ARBA" id="ARBA00022741"/>
    </source>
</evidence>
<name>A0A830DD23_9LAMI</name>
<dbReference type="Proteomes" id="UP000653305">
    <property type="component" value="Unassembled WGS sequence"/>
</dbReference>
<keyword evidence="12" id="KW-1185">Reference proteome</keyword>
<evidence type="ECO:0000259" key="8">
    <source>
        <dbReference type="Pfam" id="PF18052"/>
    </source>
</evidence>
<dbReference type="InterPro" id="IPR044974">
    <property type="entry name" value="Disease_R_plants"/>
</dbReference>
<evidence type="ECO:0000256" key="2">
    <source>
        <dbReference type="ARBA" id="ARBA00022614"/>
    </source>
</evidence>
<dbReference type="InterPro" id="IPR058922">
    <property type="entry name" value="WHD_DRP"/>
</dbReference>
<dbReference type="Pfam" id="PF23598">
    <property type="entry name" value="LRR_14"/>
    <property type="match status" value="1"/>
</dbReference>
<dbReference type="FunFam" id="3.40.50.300:FF:001091">
    <property type="entry name" value="Probable disease resistance protein At1g61300"/>
    <property type="match status" value="1"/>
</dbReference>
<evidence type="ECO:0000256" key="3">
    <source>
        <dbReference type="ARBA" id="ARBA00022737"/>
    </source>
</evidence>
<dbReference type="Pfam" id="PF23559">
    <property type="entry name" value="WHD_DRP"/>
    <property type="match status" value="1"/>
</dbReference>
<keyword evidence="4" id="KW-0547">Nucleotide-binding</keyword>
<feature type="domain" description="Disease resistance protein winged helix" evidence="9">
    <location>
        <begin position="392"/>
        <end position="463"/>
    </location>
</feature>
<feature type="domain" description="Disease resistance N-terminal" evidence="8">
    <location>
        <begin position="1"/>
        <end position="45"/>
    </location>
</feature>
<protein>
    <submittedName>
        <fullName evidence="11">Disease resistance protein rpm1</fullName>
    </submittedName>
</protein>
<dbReference type="PANTHER" id="PTHR23155:SF1205">
    <property type="entry name" value="DISEASE RESISTANCE PROTEIN RPM1"/>
    <property type="match status" value="1"/>
</dbReference>
<dbReference type="SUPFAM" id="SSF52058">
    <property type="entry name" value="L domain-like"/>
    <property type="match status" value="1"/>
</dbReference>
<evidence type="ECO:0000259" key="9">
    <source>
        <dbReference type="Pfam" id="PF23559"/>
    </source>
</evidence>
<dbReference type="InterPro" id="IPR055414">
    <property type="entry name" value="LRR_R13L4/SHOC2-like"/>
</dbReference>
<feature type="domain" description="Disease resistance R13L4/SHOC-2-like LRR" evidence="10">
    <location>
        <begin position="529"/>
        <end position="843"/>
    </location>
</feature>
<dbReference type="Gene3D" id="1.10.10.10">
    <property type="entry name" value="Winged helix-like DNA-binding domain superfamily/Winged helix DNA-binding domain"/>
    <property type="match status" value="1"/>
</dbReference>
<feature type="domain" description="NB-ARC" evidence="7">
    <location>
        <begin position="128"/>
        <end position="304"/>
    </location>
</feature>
<evidence type="ECO:0000256" key="1">
    <source>
        <dbReference type="ARBA" id="ARBA00008894"/>
    </source>
</evidence>
<evidence type="ECO:0000313" key="11">
    <source>
        <dbReference type="EMBL" id="GFQ06425.1"/>
    </source>
</evidence>
<keyword evidence="3" id="KW-0677">Repeat</keyword>
<dbReference type="Gene3D" id="1.10.8.430">
    <property type="entry name" value="Helical domain of apoptotic protease-activating factors"/>
    <property type="match status" value="1"/>
</dbReference>
<dbReference type="GO" id="GO:0051607">
    <property type="term" value="P:defense response to virus"/>
    <property type="evidence" value="ECO:0007669"/>
    <property type="project" value="UniProtKB-ARBA"/>
</dbReference>
<keyword evidence="5" id="KW-0611">Plant defense</keyword>
<keyword evidence="6" id="KW-0067">ATP-binding</keyword>
<evidence type="ECO:0000259" key="10">
    <source>
        <dbReference type="Pfam" id="PF23598"/>
    </source>
</evidence>
<dbReference type="SUPFAM" id="SSF52540">
    <property type="entry name" value="P-loop containing nucleoside triphosphate hydrolases"/>
    <property type="match status" value="1"/>
</dbReference>
<dbReference type="AlphaFoldDB" id="A0A830DD23"/>
<dbReference type="InterPro" id="IPR032675">
    <property type="entry name" value="LRR_dom_sf"/>
</dbReference>
<evidence type="ECO:0000256" key="6">
    <source>
        <dbReference type="ARBA" id="ARBA00022840"/>
    </source>
</evidence>
<dbReference type="OrthoDB" id="690341at2759"/>
<dbReference type="Pfam" id="PF00931">
    <property type="entry name" value="NB-ARC"/>
    <property type="match status" value="1"/>
</dbReference>
<dbReference type="EMBL" id="BMAC01001233">
    <property type="protein sequence ID" value="GFQ06425.1"/>
    <property type="molecule type" value="Genomic_DNA"/>
</dbReference>
<dbReference type="Gene3D" id="1.20.5.4130">
    <property type="match status" value="1"/>
</dbReference>
<comment type="similarity">
    <text evidence="1">Belongs to the disease resistance NB-LRR family.</text>
</comment>
<dbReference type="GO" id="GO:0098542">
    <property type="term" value="P:defense response to other organism"/>
    <property type="evidence" value="ECO:0007669"/>
    <property type="project" value="TreeGrafter"/>
</dbReference>
<dbReference type="InterPro" id="IPR002182">
    <property type="entry name" value="NB-ARC"/>
</dbReference>
<sequence length="886" mass="101154">MRVFLRVADAKDDPSLKQWVTQLRDISYDVEDVLNKYLLRFVHRDTHGLKDCIINIYASIRDLKARHQIASEIQEIKGRLEDSSKSYERFKGTSDGTMIGSSSSTQNEWWDGRDNPLFLDGSDVVGIEEPKKQLVEWIMSMDDGLDVISVVGMGGLGKTTLVKKAYDDDSVKGHFNLHVWIVASDFKDAEHLLTNLIKKLVGEMKEPPPEGLEGMSGDDMREFIYKFLEKKNYIIVVDDVWDISRWEAIRFAFPKQGSHGCIIITTRFSSIGNAACTETNHVYNLNPLPSEKSTELFYKKAFPIEKQCPPYLELYAESILKRCEGLPLAIVVIGGLLATKKNNSAEEWEMLNRTLGDELEEGGCLNKFSKIFSLSYYNLPYHLKYCFLYLSIFPEGCLLEKWKMIRLWVAEGFVQAKQGATIEEVAEGYLNDLLSRGLIQVADMKSDGRSKTFRIHDLLREFITLKSKKQNIVSIHVAGEMHLPNKIRRLAIQKSIIFSQEKYSSFKCLCTLILVGIEYKDFGAINELIRKCRLLKVLHLEGAPLETIPDEVFKLYHLKHLSLRNTMVKLVPKSIKNLENLETLDLKNTGVTELPTEISKLHRLRHLLVYKYEYTSNATFGEVQSAKAPCNIGDCLSSLQKLCYIDADEVDGVKIVREIGKLTQLRRLSIAKLRKADGMDLCSSIAKLTNLRSLHILAAGKGEMLDLDHQSMSSANLAFLRTLYLRGCLEKVPQWVSSLVGLTNLVLMDCRIREDPLTCLEDLPNLVELWIHDAYVEGLNFNEHGFKKLKVLFLRELKYLKWVTIEKGSMPLLEELTLWGCKLVTQLPQGIEHLSNLRAVDFSNMGDEFVERVGDEKTKRGDDWQLARVPDVGFYQMIDGKWYFVL</sequence>
<dbReference type="InterPro" id="IPR041118">
    <property type="entry name" value="Rx_N"/>
</dbReference>
<dbReference type="Gene3D" id="3.40.50.300">
    <property type="entry name" value="P-loop containing nucleotide triphosphate hydrolases"/>
    <property type="match status" value="1"/>
</dbReference>
<dbReference type="PANTHER" id="PTHR23155">
    <property type="entry name" value="DISEASE RESISTANCE PROTEIN RP"/>
    <property type="match status" value="1"/>
</dbReference>
<comment type="caution">
    <text evidence="11">The sequence shown here is derived from an EMBL/GenBank/DDBJ whole genome shotgun (WGS) entry which is preliminary data.</text>
</comment>
<proteinExistence type="inferred from homology"/>
<dbReference type="CDD" id="cd14798">
    <property type="entry name" value="RX-CC_like"/>
    <property type="match status" value="1"/>
</dbReference>
<dbReference type="Pfam" id="PF18052">
    <property type="entry name" value="Rx_N"/>
    <property type="match status" value="1"/>
</dbReference>
<evidence type="ECO:0000313" key="12">
    <source>
        <dbReference type="Proteomes" id="UP000653305"/>
    </source>
</evidence>
<dbReference type="GO" id="GO:0043531">
    <property type="term" value="F:ADP binding"/>
    <property type="evidence" value="ECO:0007669"/>
    <property type="project" value="InterPro"/>
</dbReference>
<dbReference type="PRINTS" id="PR00364">
    <property type="entry name" value="DISEASERSIST"/>
</dbReference>
<evidence type="ECO:0000259" key="7">
    <source>
        <dbReference type="Pfam" id="PF00931"/>
    </source>
</evidence>
<organism evidence="11 12">
    <name type="scientific">Phtheirospermum japonicum</name>
    <dbReference type="NCBI Taxonomy" id="374723"/>
    <lineage>
        <taxon>Eukaryota</taxon>
        <taxon>Viridiplantae</taxon>
        <taxon>Streptophyta</taxon>
        <taxon>Embryophyta</taxon>
        <taxon>Tracheophyta</taxon>
        <taxon>Spermatophyta</taxon>
        <taxon>Magnoliopsida</taxon>
        <taxon>eudicotyledons</taxon>
        <taxon>Gunneridae</taxon>
        <taxon>Pentapetalae</taxon>
        <taxon>asterids</taxon>
        <taxon>lamiids</taxon>
        <taxon>Lamiales</taxon>
        <taxon>Orobanchaceae</taxon>
        <taxon>Orobanchaceae incertae sedis</taxon>
        <taxon>Phtheirospermum</taxon>
    </lineage>
</organism>
<dbReference type="InterPro" id="IPR042197">
    <property type="entry name" value="Apaf_helical"/>
</dbReference>
<keyword evidence="2" id="KW-0433">Leucine-rich repeat</keyword>
<dbReference type="InterPro" id="IPR036388">
    <property type="entry name" value="WH-like_DNA-bd_sf"/>
</dbReference>
<dbReference type="FunFam" id="1.10.10.10:FF:000322">
    <property type="entry name" value="Probable disease resistance protein At1g63360"/>
    <property type="match status" value="1"/>
</dbReference>